<evidence type="ECO:0000313" key="2">
    <source>
        <dbReference type="Proteomes" id="UP000001595"/>
    </source>
</evidence>
<dbReference type="AlphaFoldDB" id="A0A8I5U1F8"/>
<evidence type="ECO:0000313" key="1">
    <source>
        <dbReference type="Ensembl" id="ENSPPYP00000045533.1"/>
    </source>
</evidence>
<reference evidence="1" key="2">
    <citation type="submission" date="2025-08" db="UniProtKB">
        <authorList>
            <consortium name="Ensembl"/>
        </authorList>
    </citation>
    <scope>IDENTIFICATION</scope>
</reference>
<dbReference type="Proteomes" id="UP000001595">
    <property type="component" value="Chromosome 7"/>
</dbReference>
<dbReference type="Ensembl" id="ENSPPYT00000038773.1">
    <property type="protein sequence ID" value="ENSPPYP00000045533.1"/>
    <property type="gene ID" value="ENSPPYG00000039649.1"/>
</dbReference>
<keyword evidence="2" id="KW-1185">Reference proteome</keyword>
<reference evidence="1 2" key="1">
    <citation type="submission" date="2008-02" db="EMBL/GenBank/DDBJ databases">
        <title>A 6x draft sequence assembly of the Pongo pygmaeus abelii genome.</title>
        <authorList>
            <person name="Wilson R.K."/>
            <person name="Mardis E."/>
        </authorList>
    </citation>
    <scope>NUCLEOTIDE SEQUENCE [LARGE SCALE GENOMIC DNA]</scope>
</reference>
<proteinExistence type="predicted"/>
<accession>A0A8I5U1F8</accession>
<sequence length="21" mass="2307">STDWIKTFAKGTRLIVTSPGK</sequence>
<protein>
    <submittedName>
        <fullName evidence="1">Uncharacterized protein</fullName>
    </submittedName>
</protein>
<reference evidence="1" key="3">
    <citation type="submission" date="2025-09" db="UniProtKB">
        <authorList>
            <consortium name="Ensembl"/>
        </authorList>
    </citation>
    <scope>IDENTIFICATION</scope>
</reference>
<organism evidence="1 2">
    <name type="scientific">Pongo abelii</name>
    <name type="common">Sumatran orangutan</name>
    <name type="synonym">Pongo pygmaeus abelii</name>
    <dbReference type="NCBI Taxonomy" id="9601"/>
    <lineage>
        <taxon>Eukaryota</taxon>
        <taxon>Metazoa</taxon>
        <taxon>Chordata</taxon>
        <taxon>Craniata</taxon>
        <taxon>Vertebrata</taxon>
        <taxon>Euteleostomi</taxon>
        <taxon>Mammalia</taxon>
        <taxon>Eutheria</taxon>
        <taxon>Euarchontoglires</taxon>
        <taxon>Primates</taxon>
        <taxon>Haplorrhini</taxon>
        <taxon>Catarrhini</taxon>
        <taxon>Hominidae</taxon>
        <taxon>Pongo</taxon>
    </lineage>
</organism>
<name>A0A8I5U1F8_PONAB</name>